<proteinExistence type="evidence at transcript level"/>
<feature type="compositionally biased region" description="Basic and acidic residues" evidence="1">
    <location>
        <begin position="106"/>
        <end position="153"/>
    </location>
</feature>
<dbReference type="AlphaFoldDB" id="V5I0L1"/>
<keyword evidence="2" id="KW-0732">Signal</keyword>
<evidence type="ECO:0000256" key="2">
    <source>
        <dbReference type="SAM" id="SignalP"/>
    </source>
</evidence>
<dbReference type="EMBL" id="GANP01001881">
    <property type="protein sequence ID" value="JAB82587.1"/>
    <property type="molecule type" value="mRNA"/>
</dbReference>
<name>V5I0L1_IXORI</name>
<feature type="signal peptide" evidence="2">
    <location>
        <begin position="1"/>
        <end position="21"/>
    </location>
</feature>
<feature type="chain" id="PRO_5004736612" evidence="2">
    <location>
        <begin position="22"/>
        <end position="227"/>
    </location>
</feature>
<feature type="compositionally biased region" description="Basic and acidic residues" evidence="1">
    <location>
        <begin position="217"/>
        <end position="227"/>
    </location>
</feature>
<evidence type="ECO:0000256" key="1">
    <source>
        <dbReference type="SAM" id="MobiDB-lite"/>
    </source>
</evidence>
<sequence length="227" mass="25179">MKIQALPIIAVVAGLLSIVCGAPASNGPNERADNPEKEDRSCTKRDADARKAFVNKETVDHCNYFCKPYDDQDYYDEKKYPVGTKCKYGDKVSICTEEGCIYPKDSGGDDNKKEEEPGQEPKDEQGKENEKNGEKGGEEQGDEGKNKEKKGEVEGENQGDEAEGNIEEEEKPKGDDSKENNENPEKPNGDEEKDKNNEEQGKGEKGEEEEEEEGELDKESTGDTSKK</sequence>
<feature type="region of interest" description="Disordered" evidence="1">
    <location>
        <begin position="99"/>
        <end position="227"/>
    </location>
</feature>
<accession>V5I0L1</accession>
<evidence type="ECO:0000313" key="3">
    <source>
        <dbReference type="EMBL" id="JAB82587.1"/>
    </source>
</evidence>
<organism evidence="3">
    <name type="scientific">Ixodes ricinus</name>
    <name type="common">Common tick</name>
    <name type="synonym">Acarus ricinus</name>
    <dbReference type="NCBI Taxonomy" id="34613"/>
    <lineage>
        <taxon>Eukaryota</taxon>
        <taxon>Metazoa</taxon>
        <taxon>Ecdysozoa</taxon>
        <taxon>Arthropoda</taxon>
        <taxon>Chelicerata</taxon>
        <taxon>Arachnida</taxon>
        <taxon>Acari</taxon>
        <taxon>Parasitiformes</taxon>
        <taxon>Ixodida</taxon>
        <taxon>Ixodoidea</taxon>
        <taxon>Ixodidae</taxon>
        <taxon>Ixodinae</taxon>
        <taxon>Ixodes</taxon>
    </lineage>
</organism>
<reference evidence="3" key="1">
    <citation type="journal article" date="2015" name="Sci. Rep.">
        <title>Tissue- and time-dependent transcription in Ixodes ricinus salivary glands and midguts when blood feeding on the vertebrate host.</title>
        <authorList>
            <person name="Kotsyfakis M."/>
            <person name="Schwarz A."/>
            <person name="Erhart J."/>
            <person name="Ribeiro J.M."/>
        </authorList>
    </citation>
    <scope>NUCLEOTIDE SEQUENCE</scope>
    <source>
        <tissue evidence="3">Salivary gland and midgut</tissue>
    </source>
</reference>
<feature type="compositionally biased region" description="Basic and acidic residues" evidence="1">
    <location>
        <begin position="30"/>
        <end position="45"/>
    </location>
</feature>
<feature type="compositionally biased region" description="Basic and acidic residues" evidence="1">
    <location>
        <begin position="170"/>
        <end position="205"/>
    </location>
</feature>
<feature type="region of interest" description="Disordered" evidence="1">
    <location>
        <begin position="25"/>
        <end position="45"/>
    </location>
</feature>
<feature type="compositionally biased region" description="Acidic residues" evidence="1">
    <location>
        <begin position="154"/>
        <end position="169"/>
    </location>
</feature>
<protein>
    <submittedName>
        <fullName evidence="3">Putative x-linked retinitis pigmentosa gtpase regulator</fullName>
    </submittedName>
</protein>
<feature type="compositionally biased region" description="Acidic residues" evidence="1">
    <location>
        <begin position="206"/>
        <end position="216"/>
    </location>
</feature>